<dbReference type="EMBL" id="JAEQMG010000099">
    <property type="protein sequence ID" value="MBK6088921.1"/>
    <property type="molecule type" value="Genomic_DNA"/>
</dbReference>
<keyword evidence="3" id="KW-1185">Reference proteome</keyword>
<dbReference type="Pfam" id="PF14526">
    <property type="entry name" value="Cass2"/>
    <property type="match status" value="1"/>
</dbReference>
<dbReference type="PANTHER" id="PTHR36444:SF3">
    <property type="entry name" value="TRANSCRIPTIONAL ACTIVATOR, PUTATIVE-RELATED"/>
    <property type="match status" value="1"/>
</dbReference>
<dbReference type="RefSeq" id="WP_201427733.1">
    <property type="nucleotide sequence ID" value="NZ_JAEQMG010000099.1"/>
</dbReference>
<evidence type="ECO:0000259" key="1">
    <source>
        <dbReference type="SMART" id="SM00871"/>
    </source>
</evidence>
<dbReference type="Gene3D" id="3.20.80.10">
    <property type="entry name" value="Regulatory factor, effector binding domain"/>
    <property type="match status" value="1"/>
</dbReference>
<comment type="caution">
    <text evidence="2">The sequence shown here is derived from an EMBL/GenBank/DDBJ whole genome shotgun (WGS) entry which is preliminary data.</text>
</comment>
<feature type="domain" description="AraC effector-binding" evidence="1">
    <location>
        <begin position="1"/>
        <end position="165"/>
    </location>
</feature>
<protein>
    <submittedName>
        <fullName evidence="2">AraC family transcriptional regulator</fullName>
    </submittedName>
</protein>
<gene>
    <name evidence="2" type="ORF">JKK62_09730</name>
</gene>
<name>A0A935C1Y3_9FIRM</name>
<dbReference type="InterPro" id="IPR053182">
    <property type="entry name" value="YobU-like_regulator"/>
</dbReference>
<evidence type="ECO:0000313" key="3">
    <source>
        <dbReference type="Proteomes" id="UP000633365"/>
    </source>
</evidence>
<organism evidence="2 3">
    <name type="scientific">Ruminococcus difficilis</name>
    <dbReference type="NCBI Taxonomy" id="2763069"/>
    <lineage>
        <taxon>Bacteria</taxon>
        <taxon>Bacillati</taxon>
        <taxon>Bacillota</taxon>
        <taxon>Clostridia</taxon>
        <taxon>Eubacteriales</taxon>
        <taxon>Oscillospiraceae</taxon>
        <taxon>Ruminococcus</taxon>
    </lineage>
</organism>
<dbReference type="InterPro" id="IPR029441">
    <property type="entry name" value="Cass2"/>
</dbReference>
<dbReference type="SUPFAM" id="SSF55136">
    <property type="entry name" value="Probable bacterial effector-binding domain"/>
    <property type="match status" value="1"/>
</dbReference>
<accession>A0A935C1Y3</accession>
<proteinExistence type="predicted"/>
<dbReference type="AlphaFoldDB" id="A0A935C1Y3"/>
<reference evidence="2" key="1">
    <citation type="submission" date="2021-01" db="EMBL/GenBank/DDBJ databases">
        <title>Genome public.</title>
        <authorList>
            <person name="Liu C."/>
            <person name="Sun Q."/>
        </authorList>
    </citation>
    <scope>NUCLEOTIDE SEQUENCE</scope>
    <source>
        <strain evidence="2">M6</strain>
    </source>
</reference>
<dbReference type="PANTHER" id="PTHR36444">
    <property type="entry name" value="TRANSCRIPTIONAL REGULATOR PROTEIN YOBU-RELATED"/>
    <property type="match status" value="1"/>
</dbReference>
<dbReference type="SMART" id="SM00871">
    <property type="entry name" value="AraC_E_bind"/>
    <property type="match status" value="1"/>
</dbReference>
<dbReference type="InterPro" id="IPR010499">
    <property type="entry name" value="AraC_E-bd"/>
</dbReference>
<evidence type="ECO:0000313" key="2">
    <source>
        <dbReference type="EMBL" id="MBK6088921.1"/>
    </source>
</evidence>
<sequence>MDVTYEKKNAMTFIGYHTEIRPNEGYVKCPEFWEKEYNQKYARLWQTMKPETPVEEAILANNIGMFAICTESENGFDYWIAGLYQGGEVPEGLELYSFPESRWAVFSAKGPMPEALQTLNTYVWQEWFPNEGQKFQANGMATLEVYSAGDPQSPDYECGIWVPVKKI</sequence>
<dbReference type="Proteomes" id="UP000633365">
    <property type="component" value="Unassembled WGS sequence"/>
</dbReference>
<dbReference type="InterPro" id="IPR011256">
    <property type="entry name" value="Reg_factor_effector_dom_sf"/>
</dbReference>